<comment type="caution">
    <text evidence="10">The sequence shown here is derived from an EMBL/GenBank/DDBJ whole genome shotgun (WGS) entry which is preliminary data.</text>
</comment>
<dbReference type="GO" id="GO:0005737">
    <property type="term" value="C:cytoplasm"/>
    <property type="evidence" value="ECO:0007669"/>
    <property type="project" value="TreeGrafter"/>
</dbReference>
<evidence type="ECO:0000256" key="6">
    <source>
        <dbReference type="ARBA" id="ARBA00049477"/>
    </source>
</evidence>
<evidence type="ECO:0000256" key="2">
    <source>
        <dbReference type="ARBA" id="ARBA00021134"/>
    </source>
</evidence>
<dbReference type="Pfam" id="PF01728">
    <property type="entry name" value="FtsJ"/>
    <property type="match status" value="2"/>
</dbReference>
<dbReference type="InterPro" id="IPR000467">
    <property type="entry name" value="G_patch_dom"/>
</dbReference>
<evidence type="ECO:0000256" key="3">
    <source>
        <dbReference type="ARBA" id="ARBA00022603"/>
    </source>
</evidence>
<feature type="region of interest" description="Disordered" evidence="7">
    <location>
        <begin position="1"/>
        <end position="40"/>
    </location>
</feature>
<evidence type="ECO:0000256" key="7">
    <source>
        <dbReference type="SAM" id="MobiDB-lite"/>
    </source>
</evidence>
<feature type="region of interest" description="Disordered" evidence="7">
    <location>
        <begin position="454"/>
        <end position="492"/>
    </location>
</feature>
<feature type="domain" description="G-patch" evidence="8">
    <location>
        <begin position="545"/>
        <end position="591"/>
    </location>
</feature>
<comment type="catalytic activity">
    <reaction evidence="6">
        <text>a 5'-end (N(7)-methyl 5'-triphosphoguanosine)-(2'-O-methyl-ribonucleoside)-(ribonucleotide) in mRNA + S-adenosyl-L-methionine = a 5'-end (N(7)-methyl 5'-triphosphoguanosine)-(2'-O-methyl-ribonucleoside)-(2'-O-methyl-ribonucleotide) in mRNA + S-adenosyl-L-homocysteine + H(+)</text>
        <dbReference type="Rhea" id="RHEA:67024"/>
        <dbReference type="Rhea" id="RHEA-COMP:17169"/>
        <dbReference type="Rhea" id="RHEA-COMP:17170"/>
        <dbReference type="ChEBI" id="CHEBI:15378"/>
        <dbReference type="ChEBI" id="CHEBI:57856"/>
        <dbReference type="ChEBI" id="CHEBI:59789"/>
        <dbReference type="ChEBI" id="CHEBI:167612"/>
        <dbReference type="ChEBI" id="CHEBI:167614"/>
        <dbReference type="EC" id="2.1.1.296"/>
    </reaction>
</comment>
<keyword evidence="3" id="KW-0489">Methyltransferase</keyword>
<dbReference type="GO" id="GO:0004483">
    <property type="term" value="F:methyltransferase cap1 activity"/>
    <property type="evidence" value="ECO:0007669"/>
    <property type="project" value="UniProtKB-UniRule"/>
</dbReference>
<dbReference type="Gene3D" id="3.40.50.12760">
    <property type="match status" value="2"/>
</dbReference>
<dbReference type="PANTHER" id="PTHR16121">
    <property type="entry name" value="CAP-SPECIFIC MRNA (NUCLEOSIDE-2'-O-)-METHYLTRANSFERASE 1-RELATED"/>
    <property type="match status" value="1"/>
</dbReference>
<dbReference type="PROSITE" id="PS51614">
    <property type="entry name" value="SAM_MT_ADRIFT"/>
    <property type="match status" value="1"/>
</dbReference>
<dbReference type="PROSITE" id="PS50174">
    <property type="entry name" value="G_PATCH"/>
    <property type="match status" value="1"/>
</dbReference>
<dbReference type="InterPro" id="IPR050851">
    <property type="entry name" value="mRNA_Cap_2O-Ribose_MeTrfase"/>
</dbReference>
<dbReference type="GO" id="GO:0006370">
    <property type="term" value="P:7-methylguanosine mRNA capping"/>
    <property type="evidence" value="ECO:0007669"/>
    <property type="project" value="UniProtKB-UniRule"/>
</dbReference>
<proteinExistence type="predicted"/>
<keyword evidence="5" id="KW-0949">S-adenosyl-L-methionine</keyword>
<name>A0A250XJU9_9CHLO</name>
<dbReference type="SUPFAM" id="SSF53335">
    <property type="entry name" value="S-adenosyl-L-methionine-dependent methyltransferases"/>
    <property type="match status" value="1"/>
</dbReference>
<dbReference type="GO" id="GO:0120550">
    <property type="term" value="F:methyltransferase cap2 activity"/>
    <property type="evidence" value="ECO:0007669"/>
    <property type="project" value="UniProtKB-EC"/>
</dbReference>
<reference evidence="10 11" key="1">
    <citation type="submission" date="2017-08" db="EMBL/GenBank/DDBJ databases">
        <title>Acidophilic green algal genome provides insights into adaptation to an acidic environment.</title>
        <authorList>
            <person name="Hirooka S."/>
            <person name="Hirose Y."/>
            <person name="Kanesaki Y."/>
            <person name="Higuchi S."/>
            <person name="Fujiwara T."/>
            <person name="Onuma R."/>
            <person name="Era A."/>
            <person name="Ohbayashi R."/>
            <person name="Uzuka A."/>
            <person name="Nozaki H."/>
            <person name="Yoshikawa H."/>
            <person name="Miyagishima S.Y."/>
        </authorList>
    </citation>
    <scope>NUCLEOTIDE SEQUENCE [LARGE SCALE GENOMIC DNA]</scope>
    <source>
        <strain evidence="10 11">NIES-2499</strain>
    </source>
</reference>
<dbReference type="InterPro" id="IPR002877">
    <property type="entry name" value="RNA_MeTrfase_FtsJ_dom"/>
</dbReference>
<keyword evidence="11" id="KW-1185">Reference proteome</keyword>
<feature type="compositionally biased region" description="Polar residues" evidence="7">
    <location>
        <begin position="17"/>
        <end position="36"/>
    </location>
</feature>
<sequence length="1260" mass="138004">MRHQLHQPIIWPGRPANDQNNNGSSCSEQSDSSKFQNPERRDFEREQMLKANDQLLNRSFRINVEENDWGAFQALFLSPSWTQPELQASKTSLNTTKDLLNEKDIRTWGKHTGFTNCAGDVVYKLRDKFQPEMCTIAWAKMYECLIQYDLIPRALAAQQGAILSVHLCEAPGGFIAATNHYVRTELPACSWDWVGVSLNPYYEGNDRGAMIDDDALIQATLSNWCFGKDNSGDIRKLPNIKEIWAESQRRAASLGVSGAALVTGDGSIDCQEDPNEQEAATAPLHFCEAVAALGLLCPGGSLLLKAFMLLEHPSICLLHLLGSAFEELHVFKPATSKPGNSETYIIGKCFKGVPESVMDSLQSALDSGLYMQKDKAMLHLDEMPSSFLSSAVDCARFFAATQQRMIEDNISMEGFMPGPLRWAIKMAKSWLAEEWITMHRMKQLPQSRLLAPEKRLRGDNNNTSNALSGGKRERLSGTLEERRDAYRTRRQRLGRGAEDIQLKTASRYDCGSSSGGITATTAFDKQQASAPGHFASPLTPLTKPSNHAVSNMMDRMGYKPGQGLGATLQGQATPLEVSGNMSRNGLGFGLRNGNAPEGQPGAQASFSTLTSSHTCLQKNVFPQPSYCLFPDTKSLTLTKAAGIEQSTIADHQQSQLICAAEVATWGPVAVHDAPPKLIGSKWLPEEMVVHCLLEARTRVHEGGHCCRHVGSCTLPQHTPGMPSWTMSSLDKALGILAAMPANTEHNRPVMLDLSLKSAEAAAYVLTLEGAQEWDAWTAASSALPDCQKEVLMEYYDSSRLRFLDESEAVNKITAPDAIWSKAGARRVKERIGHRLQLLVCGVNSKDSVAASVMEGEYDVAYLRQLLCEAAIGLSCLSAGGSMVLKLGDCLTSATVSVVYLLARSFRRITLVKPFTTCAASNDRFLVCQGRHHHASSPQDDEGDSALCNIEQDWALERMLEGLEALSALPPSTKTALLDLLPPSRLVASEIFAYLAERSRALAIRETAVLQALASDLTEDDPESIRKQRQAKAFQALDNIAAVPTMDEDMSEPGSKRLQASIDLLDGRYDHNRVQPAGMQTPDAIQKAPSPWHSELKPQLRSLSSGFGLRRPTVAAPSHTKPQPAPIAPAAFYWKGELMVKSHKGREFICSLSTNEWPVHYCPSPEPLQSLVVERYMNKTEINFNKCITSIDLTATCRDNGSALQGLMRYMAGYRLGSHPTSAEKFGVLHIGGCLIGLIAVSPNSDFGRQSVVLHVLSSLT</sequence>
<evidence type="ECO:0000256" key="1">
    <source>
        <dbReference type="ARBA" id="ARBA00012770"/>
    </source>
</evidence>
<dbReference type="GO" id="GO:0016556">
    <property type="term" value="P:mRNA modification"/>
    <property type="evidence" value="ECO:0007669"/>
    <property type="project" value="UniProtKB-UniRule"/>
</dbReference>
<feature type="domain" description="Adrift-type SAM-dependent 2'-O-MTase" evidence="9">
    <location>
        <begin position="132"/>
        <end position="352"/>
    </location>
</feature>
<evidence type="ECO:0000313" key="10">
    <source>
        <dbReference type="EMBL" id="GAX83199.1"/>
    </source>
</evidence>
<feature type="compositionally biased region" description="Basic and acidic residues" evidence="7">
    <location>
        <begin position="470"/>
        <end position="487"/>
    </location>
</feature>
<evidence type="ECO:0000259" key="9">
    <source>
        <dbReference type="PROSITE" id="PS51614"/>
    </source>
</evidence>
<dbReference type="EC" id="2.1.1.296" evidence="1"/>
<dbReference type="GO" id="GO:0003676">
    <property type="term" value="F:nucleic acid binding"/>
    <property type="evidence" value="ECO:0007669"/>
    <property type="project" value="UniProtKB-UniRule"/>
</dbReference>
<evidence type="ECO:0000256" key="5">
    <source>
        <dbReference type="ARBA" id="ARBA00022691"/>
    </source>
</evidence>
<gene>
    <name evidence="10" type="ORF">CEUSTIGMA_g10625.t1</name>
</gene>
<dbReference type="OrthoDB" id="4822at2759"/>
<dbReference type="GO" id="GO:0005634">
    <property type="term" value="C:nucleus"/>
    <property type="evidence" value="ECO:0007669"/>
    <property type="project" value="UniProtKB-SubCell"/>
</dbReference>
<dbReference type="EMBL" id="BEGY01000093">
    <property type="protein sequence ID" value="GAX83199.1"/>
    <property type="molecule type" value="Genomic_DNA"/>
</dbReference>
<evidence type="ECO:0000259" key="8">
    <source>
        <dbReference type="PROSITE" id="PS50174"/>
    </source>
</evidence>
<dbReference type="GO" id="GO:0032259">
    <property type="term" value="P:methylation"/>
    <property type="evidence" value="ECO:0007669"/>
    <property type="project" value="UniProtKB-KW"/>
</dbReference>
<keyword evidence="4" id="KW-0808">Transferase</keyword>
<dbReference type="InterPro" id="IPR029063">
    <property type="entry name" value="SAM-dependent_MTases_sf"/>
</dbReference>
<protein>
    <recommendedName>
        <fullName evidence="2">Cap-specific mRNA (nucleoside-2'-O-)-methyltransferase 2</fullName>
        <ecNumber evidence="1">2.1.1.296</ecNumber>
    </recommendedName>
</protein>
<dbReference type="Proteomes" id="UP000232323">
    <property type="component" value="Unassembled WGS sequence"/>
</dbReference>
<organism evidence="10 11">
    <name type="scientific">Chlamydomonas eustigma</name>
    <dbReference type="NCBI Taxonomy" id="1157962"/>
    <lineage>
        <taxon>Eukaryota</taxon>
        <taxon>Viridiplantae</taxon>
        <taxon>Chlorophyta</taxon>
        <taxon>core chlorophytes</taxon>
        <taxon>Chlorophyceae</taxon>
        <taxon>CS clade</taxon>
        <taxon>Chlamydomonadales</taxon>
        <taxon>Chlamydomonadaceae</taxon>
        <taxon>Chlamydomonas</taxon>
    </lineage>
</organism>
<dbReference type="AlphaFoldDB" id="A0A250XJU9"/>
<dbReference type="Pfam" id="PF01585">
    <property type="entry name" value="G-patch"/>
    <property type="match status" value="1"/>
</dbReference>
<evidence type="ECO:0000313" key="11">
    <source>
        <dbReference type="Proteomes" id="UP000232323"/>
    </source>
</evidence>
<dbReference type="SMART" id="SM00443">
    <property type="entry name" value="G_patch"/>
    <property type="match status" value="1"/>
</dbReference>
<evidence type="ECO:0000256" key="4">
    <source>
        <dbReference type="ARBA" id="ARBA00022679"/>
    </source>
</evidence>
<dbReference type="InterPro" id="IPR025807">
    <property type="entry name" value="Adrift-typ_MeTrfase"/>
</dbReference>
<dbReference type="PANTHER" id="PTHR16121:SF2">
    <property type="entry name" value="CAP-SPECIFIC MRNA (NUCLEOSIDE-2'-O-)-METHYLTRANSFERASE 2"/>
    <property type="match status" value="1"/>
</dbReference>
<accession>A0A250XJU9</accession>